<dbReference type="InterPro" id="IPR019734">
    <property type="entry name" value="TPR_rpt"/>
</dbReference>
<feature type="domain" description="Doubled CXXCH motif" evidence="3">
    <location>
        <begin position="310"/>
        <end position="339"/>
    </location>
</feature>
<dbReference type="InterPro" id="IPR023155">
    <property type="entry name" value="Cyt_c-552/4"/>
</dbReference>
<evidence type="ECO:0000256" key="2">
    <source>
        <dbReference type="PROSITE-ProRule" id="PRU00339"/>
    </source>
</evidence>
<keyword evidence="5" id="KW-0614">Plasmid</keyword>
<proteinExistence type="predicted"/>
<feature type="repeat" description="TPR" evidence="2">
    <location>
        <begin position="608"/>
        <end position="641"/>
    </location>
</feature>
<dbReference type="PANTHER" id="PTHR35038:SF8">
    <property type="entry name" value="C-TYPE POLYHEME CYTOCHROME OMCC"/>
    <property type="match status" value="1"/>
</dbReference>
<organism evidence="5 6">
    <name type="scientific">Aliisedimentitalea scapharcae</name>
    <dbReference type="NCBI Taxonomy" id="1524259"/>
    <lineage>
        <taxon>Bacteria</taxon>
        <taxon>Pseudomonadati</taxon>
        <taxon>Pseudomonadota</taxon>
        <taxon>Alphaproteobacteria</taxon>
        <taxon>Rhodobacterales</taxon>
        <taxon>Roseobacteraceae</taxon>
        <taxon>Aliisedimentitalea</taxon>
    </lineage>
</organism>
<dbReference type="InterPro" id="IPR051829">
    <property type="entry name" value="Multiheme_Cytochr_ET"/>
</dbReference>
<evidence type="ECO:0000259" key="4">
    <source>
        <dbReference type="Pfam" id="PF13435"/>
    </source>
</evidence>
<dbReference type="Gene3D" id="1.10.1130.10">
    <property type="entry name" value="Flavocytochrome C3, Chain A"/>
    <property type="match status" value="2"/>
</dbReference>
<protein>
    <submittedName>
        <fullName evidence="5">Multiheme c-type cytochrome</fullName>
    </submittedName>
</protein>
<dbReference type="Pfam" id="PF14559">
    <property type="entry name" value="TPR_19"/>
    <property type="match status" value="1"/>
</dbReference>
<dbReference type="SUPFAM" id="SSF48371">
    <property type="entry name" value="ARM repeat"/>
    <property type="match status" value="1"/>
</dbReference>
<dbReference type="Gene3D" id="3.90.10.10">
    <property type="entry name" value="Cytochrome C3"/>
    <property type="match status" value="1"/>
</dbReference>
<evidence type="ECO:0000259" key="3">
    <source>
        <dbReference type="Pfam" id="PF09699"/>
    </source>
</evidence>
<dbReference type="InterPro" id="IPR010177">
    <property type="entry name" value="Paired_CXXCH_1"/>
</dbReference>
<evidence type="ECO:0000313" key="5">
    <source>
        <dbReference type="EMBL" id="WZK91227.1"/>
    </source>
</evidence>
<dbReference type="Pfam" id="PF13435">
    <property type="entry name" value="Cytochrome_C554"/>
    <property type="match status" value="2"/>
</dbReference>
<dbReference type="InterPro" id="IPR036280">
    <property type="entry name" value="Multihaem_cyt_sf"/>
</dbReference>
<gene>
    <name evidence="5" type="ORF">QEZ52_20800</name>
</gene>
<sequence length="653" mass="72173">MAHAEQFDRPNYVGSQSCGNCHDQAMQDWQKSHHAQAWTEPSEKTVVGAFDGRSFSHQGMTTRFRRKDGQYIIETDDIPGGKRQFPVVGVGGIAPLQQYIVETEPGRMQSFDVVWDVEQERWYHLYPDQELVPEDGLHWSGPYKNWNARCAECHATGFEKNYDPKRDLYQSTQVETGVGCEACHGPAQAHVEWAEAGTSLAKGKWSGVNGIGLLVNLNLTDDGQSAVRRYLAGTTQPLSRLTDTEVQIQQCASCHSRREPFEGGNPLPGTPFHDAYRLSILRPGLYHADGQILDEVYVYGSFLQSKMYANGVTCSNCHDPHTAQLKAEGNAVCTQCHSPAGNPDFPSLTAKEYDHPSHTFHLADTAGSECKSCHMIERNYMGVDGRRDHSFRVPRPDLSLETRAPNACNDCHDDQSARWAAGKIADWFPDSSRREERHFSQTFAAARTDLRSQRESLIMLAEYDQLPGIVRATALDMLLPIADPGLATRADPMLSDPDPLVRVSAIALQRGAPEVERSARLAGLLEDPVKAVRIAAARGFLGMRIAYLPPRINENLGKAMGDWQSSLKSKADFPEAQMVLAGIGLTTRRMEIALSAFGEAVDMDPQLTQAWSMMVRIHSAMGNRQAALETVNSALEANPDDVPLNLMRADLGG</sequence>
<dbReference type="Proteomes" id="UP001623232">
    <property type="component" value="Plasmid unnamed4"/>
</dbReference>
<dbReference type="EMBL" id="CP123585">
    <property type="protein sequence ID" value="WZK91227.1"/>
    <property type="molecule type" value="Genomic_DNA"/>
</dbReference>
<dbReference type="Pfam" id="PF09699">
    <property type="entry name" value="Paired_CXXCH_1"/>
    <property type="match status" value="1"/>
</dbReference>
<evidence type="ECO:0000256" key="1">
    <source>
        <dbReference type="ARBA" id="ARBA00022729"/>
    </source>
</evidence>
<reference evidence="5 6" key="1">
    <citation type="submission" date="2023-04" db="EMBL/GenBank/DDBJ databases">
        <title>Complete genome sequence of Alisedimentitalea scapharcae.</title>
        <authorList>
            <person name="Rong J.-C."/>
            <person name="Yi M.-L."/>
            <person name="Zhao Q."/>
        </authorList>
    </citation>
    <scope>NUCLEOTIDE SEQUENCE [LARGE SCALE GENOMIC DNA]</scope>
    <source>
        <strain evidence="5 6">KCTC 42119</strain>
        <plasmid evidence="5 6">unnamed4</plasmid>
    </source>
</reference>
<dbReference type="PROSITE" id="PS50005">
    <property type="entry name" value="TPR"/>
    <property type="match status" value="1"/>
</dbReference>
<keyword evidence="6" id="KW-1185">Reference proteome</keyword>
<dbReference type="SUPFAM" id="SSF48695">
    <property type="entry name" value="Multiheme cytochromes"/>
    <property type="match status" value="1"/>
</dbReference>
<feature type="domain" description="Cytochrome c-552/4" evidence="4">
    <location>
        <begin position="18"/>
        <end position="42"/>
    </location>
</feature>
<keyword evidence="1" id="KW-0732">Signal</keyword>
<dbReference type="RefSeq" id="WP_406651258.1">
    <property type="nucleotide sequence ID" value="NZ_CP123585.1"/>
</dbReference>
<dbReference type="InterPro" id="IPR011990">
    <property type="entry name" value="TPR-like_helical_dom_sf"/>
</dbReference>
<dbReference type="Gene3D" id="1.25.40.10">
    <property type="entry name" value="Tetratricopeptide repeat domain"/>
    <property type="match status" value="1"/>
</dbReference>
<dbReference type="SUPFAM" id="SSF48452">
    <property type="entry name" value="TPR-like"/>
    <property type="match status" value="1"/>
</dbReference>
<dbReference type="PANTHER" id="PTHR35038">
    <property type="entry name" value="DISSIMILATORY SULFITE REDUCTASE SIRA"/>
    <property type="match status" value="1"/>
</dbReference>
<keyword evidence="2" id="KW-0802">TPR repeat</keyword>
<geneLocation type="plasmid" evidence="5 6">
    <name>unnamed4</name>
</geneLocation>
<name>A0ABZ2XZ18_9RHOB</name>
<accession>A0ABZ2XZ18</accession>
<dbReference type="InterPro" id="IPR016024">
    <property type="entry name" value="ARM-type_fold"/>
</dbReference>
<evidence type="ECO:0000313" key="6">
    <source>
        <dbReference type="Proteomes" id="UP001623232"/>
    </source>
</evidence>
<feature type="domain" description="Cytochrome c-552/4" evidence="4">
    <location>
        <begin position="147"/>
        <end position="185"/>
    </location>
</feature>